<name>A0A3A1TW92_9MICO</name>
<accession>A0A3A1TW92</accession>
<dbReference type="InterPro" id="IPR002641">
    <property type="entry name" value="PNPLA_dom"/>
</dbReference>
<evidence type="ECO:0000256" key="3">
    <source>
        <dbReference type="SAM" id="MobiDB-lite"/>
    </source>
</evidence>
<dbReference type="GO" id="GO:0016042">
    <property type="term" value="P:lipid catabolic process"/>
    <property type="evidence" value="ECO:0007669"/>
    <property type="project" value="UniProtKB-UniRule"/>
</dbReference>
<dbReference type="Pfam" id="PF01734">
    <property type="entry name" value="Patatin"/>
    <property type="match status" value="1"/>
</dbReference>
<feature type="region of interest" description="Disordered" evidence="3">
    <location>
        <begin position="80"/>
        <end position="105"/>
    </location>
</feature>
<dbReference type="SUPFAM" id="SSF52151">
    <property type="entry name" value="FabD/lysophospholipase-like"/>
    <property type="match status" value="1"/>
</dbReference>
<evidence type="ECO:0000313" key="5">
    <source>
        <dbReference type="EMBL" id="RIX27821.1"/>
    </source>
</evidence>
<feature type="active site" description="Proton acceptor" evidence="2">
    <location>
        <position position="213"/>
    </location>
</feature>
<proteinExistence type="predicted"/>
<keyword evidence="6" id="KW-1185">Reference proteome</keyword>
<sequence length="312" mass="32078">MRTTSSTTSSTSSPTPSRALVLGGGGSAGNAWLIGVLAGLADAGLDVTDADLVVGTSAGATAAVQIVNEPLPDLLSAILDGQPAPPPATTSAANATRPRGPESDLLERTARVIAASSDAADMRRRIGALFLELADPSDGISPNPSTERWRGVVAARLPGHRWPATRVLLTAVDATTGEQIVFDRDSGVDLVDAVAASTSGGAAYRVGDRWCIDGGYRRNENADLAAGAARVLVLSPFSGRTRHPLAWGMQLAAQVEELRAAGSRIETIIPDADAAAAFGGGMMDPAARPPAARAGFAQGRREAERLAPFWRG</sequence>
<evidence type="ECO:0000259" key="4">
    <source>
        <dbReference type="PROSITE" id="PS51635"/>
    </source>
</evidence>
<reference evidence="6" key="1">
    <citation type="submission" date="2018-09" db="EMBL/GenBank/DDBJ databases">
        <authorList>
            <person name="Kim I."/>
        </authorList>
    </citation>
    <scope>NUCLEOTIDE SEQUENCE [LARGE SCALE GENOMIC DNA]</scope>
    <source>
        <strain evidence="6">DD4a</strain>
    </source>
</reference>
<feature type="region of interest" description="Disordered" evidence="3">
    <location>
        <begin position="1"/>
        <end position="21"/>
    </location>
</feature>
<evidence type="ECO:0000256" key="2">
    <source>
        <dbReference type="PROSITE-ProRule" id="PRU01161"/>
    </source>
</evidence>
<dbReference type="EMBL" id="QXTG01000002">
    <property type="protein sequence ID" value="RIX27821.1"/>
    <property type="molecule type" value="Genomic_DNA"/>
</dbReference>
<feature type="short sequence motif" description="GXSXG" evidence="2">
    <location>
        <begin position="55"/>
        <end position="59"/>
    </location>
</feature>
<feature type="compositionally biased region" description="Low complexity" evidence="3">
    <location>
        <begin position="89"/>
        <end position="98"/>
    </location>
</feature>
<comment type="caution">
    <text evidence="2">Lacks conserved residue(s) required for the propagation of feature annotation.</text>
</comment>
<dbReference type="InterPro" id="IPR016035">
    <property type="entry name" value="Acyl_Trfase/lysoPLipase"/>
</dbReference>
<keyword evidence="2" id="KW-0442">Lipid degradation</keyword>
<keyword evidence="1 2" id="KW-0443">Lipid metabolism</keyword>
<dbReference type="Proteomes" id="UP000265742">
    <property type="component" value="Unassembled WGS sequence"/>
</dbReference>
<organism evidence="5 6">
    <name type="scientific">Amnibacterium setariae</name>
    <dbReference type="NCBI Taxonomy" id="2306585"/>
    <lineage>
        <taxon>Bacteria</taxon>
        <taxon>Bacillati</taxon>
        <taxon>Actinomycetota</taxon>
        <taxon>Actinomycetes</taxon>
        <taxon>Micrococcales</taxon>
        <taxon>Microbacteriaceae</taxon>
        <taxon>Amnibacterium</taxon>
    </lineage>
</organism>
<feature type="domain" description="PNPLA" evidence="4">
    <location>
        <begin position="21"/>
        <end position="226"/>
    </location>
</feature>
<dbReference type="AlphaFoldDB" id="A0A3A1TW92"/>
<evidence type="ECO:0000313" key="6">
    <source>
        <dbReference type="Proteomes" id="UP000265742"/>
    </source>
</evidence>
<feature type="compositionally biased region" description="Low complexity" evidence="3">
    <location>
        <begin position="1"/>
        <end position="17"/>
    </location>
</feature>
<feature type="active site" description="Nucleophile" evidence="2">
    <location>
        <position position="57"/>
    </location>
</feature>
<dbReference type="RefSeq" id="WP_119482130.1">
    <property type="nucleotide sequence ID" value="NZ_QXTG01000002.1"/>
</dbReference>
<protein>
    <submittedName>
        <fullName evidence="5">Patatin-like phospholipase family protein</fullName>
    </submittedName>
</protein>
<comment type="caution">
    <text evidence="5">The sequence shown here is derived from an EMBL/GenBank/DDBJ whole genome shotgun (WGS) entry which is preliminary data.</text>
</comment>
<keyword evidence="2" id="KW-0378">Hydrolase</keyword>
<dbReference type="PROSITE" id="PS51635">
    <property type="entry name" value="PNPLA"/>
    <property type="match status" value="1"/>
</dbReference>
<evidence type="ECO:0000256" key="1">
    <source>
        <dbReference type="ARBA" id="ARBA00023098"/>
    </source>
</evidence>
<dbReference type="GO" id="GO:0016787">
    <property type="term" value="F:hydrolase activity"/>
    <property type="evidence" value="ECO:0007669"/>
    <property type="project" value="UniProtKB-UniRule"/>
</dbReference>
<dbReference type="Gene3D" id="3.40.1090.10">
    <property type="entry name" value="Cytosolic phospholipase A2 catalytic domain"/>
    <property type="match status" value="1"/>
</dbReference>
<feature type="short sequence motif" description="DGA/G" evidence="2">
    <location>
        <begin position="213"/>
        <end position="215"/>
    </location>
</feature>
<dbReference type="OrthoDB" id="2339873at2"/>
<gene>
    <name evidence="5" type="ORF">D1781_09795</name>
</gene>